<gene>
    <name evidence="3" type="ORF">HII17_02155</name>
</gene>
<keyword evidence="1" id="KW-0732">Signal</keyword>
<dbReference type="Pfam" id="PF13590">
    <property type="entry name" value="DUF4136"/>
    <property type="match status" value="1"/>
</dbReference>
<evidence type="ECO:0000313" key="3">
    <source>
        <dbReference type="EMBL" id="NMP30352.1"/>
    </source>
</evidence>
<keyword evidence="4" id="KW-1185">Reference proteome</keyword>
<dbReference type="PROSITE" id="PS51257">
    <property type="entry name" value="PROKAR_LIPOPROTEIN"/>
    <property type="match status" value="1"/>
</dbReference>
<organism evidence="3 4">
    <name type="scientific">Thalassotalea algicola</name>
    <dbReference type="NCBI Taxonomy" id="2716224"/>
    <lineage>
        <taxon>Bacteria</taxon>
        <taxon>Pseudomonadati</taxon>
        <taxon>Pseudomonadota</taxon>
        <taxon>Gammaproteobacteria</taxon>
        <taxon>Alteromonadales</taxon>
        <taxon>Colwelliaceae</taxon>
        <taxon>Thalassotalea</taxon>
    </lineage>
</organism>
<evidence type="ECO:0000256" key="1">
    <source>
        <dbReference type="SAM" id="SignalP"/>
    </source>
</evidence>
<feature type="domain" description="DUF4136" evidence="2">
    <location>
        <begin position="26"/>
        <end position="177"/>
    </location>
</feature>
<accession>A0A7Y0L9P8</accession>
<dbReference type="AlphaFoldDB" id="A0A7Y0L9P8"/>
<dbReference type="EMBL" id="JABBXH010000001">
    <property type="protein sequence ID" value="NMP30352.1"/>
    <property type="molecule type" value="Genomic_DNA"/>
</dbReference>
<feature type="chain" id="PRO_5030711220" evidence="1">
    <location>
        <begin position="24"/>
        <end position="189"/>
    </location>
</feature>
<comment type="caution">
    <text evidence="3">The sequence shown here is derived from an EMBL/GenBank/DDBJ whole genome shotgun (WGS) entry which is preliminary data.</text>
</comment>
<reference evidence="3 4" key="1">
    <citation type="submission" date="2020-04" db="EMBL/GenBank/DDBJ databases">
        <title>Thalassotalea sp. M1531, isolated from the surface of marine red alga.</title>
        <authorList>
            <person name="Pang L."/>
            <person name="Lu D.-C."/>
        </authorList>
    </citation>
    <scope>NUCLEOTIDE SEQUENCE [LARGE SCALE GENOMIC DNA]</scope>
    <source>
        <strain evidence="3 4">M1531</strain>
    </source>
</reference>
<evidence type="ECO:0000259" key="2">
    <source>
        <dbReference type="Pfam" id="PF13590"/>
    </source>
</evidence>
<dbReference type="Gene3D" id="3.30.160.670">
    <property type="match status" value="1"/>
</dbReference>
<name>A0A7Y0L9P8_9GAMM</name>
<proteinExistence type="predicted"/>
<feature type="signal peptide" evidence="1">
    <location>
        <begin position="1"/>
        <end position="23"/>
    </location>
</feature>
<dbReference type="InterPro" id="IPR025411">
    <property type="entry name" value="DUF4136"/>
</dbReference>
<protein>
    <submittedName>
        <fullName evidence="3">DUF4136 domain-containing protein</fullName>
    </submittedName>
</protein>
<dbReference type="Proteomes" id="UP000568664">
    <property type="component" value="Unassembled WGS sequence"/>
</dbReference>
<evidence type="ECO:0000313" key="4">
    <source>
        <dbReference type="Proteomes" id="UP000568664"/>
    </source>
</evidence>
<sequence length="189" mass="21606">MRNSLVVLLLTILLCSCSSTKTAAIKYQPIFDFSALKSYGLYQREHKFSDWQPLSDGMRNSIELAIEKSMDSQGYLLKDSSQADVVVTYYLVKQNNHTFIQYNNGVNYCSYCLVHSEKGSRKERLMIYPGSLIIDIVKPKSRRSIWRATYPLKIKDKDNSLDINTKISSAVDSMLQQLTIMKQAQGKRA</sequence>